<comment type="caution">
    <text evidence="2">The sequence shown here is derived from an EMBL/GenBank/DDBJ whole genome shotgun (WGS) entry which is preliminary data.</text>
</comment>
<dbReference type="Proteomes" id="UP001500840">
    <property type="component" value="Unassembled WGS sequence"/>
</dbReference>
<gene>
    <name evidence="2" type="ORF">GCM10023156_20490</name>
</gene>
<protein>
    <submittedName>
        <fullName evidence="2">Uncharacterized protein</fullName>
    </submittedName>
</protein>
<evidence type="ECO:0000313" key="2">
    <source>
        <dbReference type="EMBL" id="GAA4451933.1"/>
    </source>
</evidence>
<keyword evidence="1" id="KW-0812">Transmembrane</keyword>
<name>A0ABP8MNL8_9BACT</name>
<keyword evidence="3" id="KW-1185">Reference proteome</keyword>
<sequence>MLPAFTLDLPLGKDEAMQRIRQAIAELDSIENARAVGDCAEFAVRPEERRFWSPQLSVQLSDIESGTQLYARFAPRPEVWTFFMLVYFITAFFMFVGGVYGYVQWFMGAAPWGLLLIPGGAAVIATLHLASLVGQGLSKDQMEKLRDQLDRTVAFALGSSNHSTPESETLAGK</sequence>
<proteinExistence type="predicted"/>
<keyword evidence="1" id="KW-1133">Transmembrane helix</keyword>
<feature type="transmembrane region" description="Helical" evidence="1">
    <location>
        <begin position="79"/>
        <end position="103"/>
    </location>
</feature>
<accession>A0ABP8MNL8</accession>
<evidence type="ECO:0000313" key="3">
    <source>
        <dbReference type="Proteomes" id="UP001500840"/>
    </source>
</evidence>
<organism evidence="2 3">
    <name type="scientific">Novipirellula rosea</name>
    <dbReference type="NCBI Taxonomy" id="1031540"/>
    <lineage>
        <taxon>Bacteria</taxon>
        <taxon>Pseudomonadati</taxon>
        <taxon>Planctomycetota</taxon>
        <taxon>Planctomycetia</taxon>
        <taxon>Pirellulales</taxon>
        <taxon>Pirellulaceae</taxon>
        <taxon>Novipirellula</taxon>
    </lineage>
</organism>
<feature type="transmembrane region" description="Helical" evidence="1">
    <location>
        <begin position="109"/>
        <end position="134"/>
    </location>
</feature>
<dbReference type="EMBL" id="BAABGA010000029">
    <property type="protein sequence ID" value="GAA4451933.1"/>
    <property type="molecule type" value="Genomic_DNA"/>
</dbReference>
<evidence type="ECO:0000256" key="1">
    <source>
        <dbReference type="SAM" id="Phobius"/>
    </source>
</evidence>
<keyword evidence="1" id="KW-0472">Membrane</keyword>
<reference evidence="3" key="1">
    <citation type="journal article" date="2019" name="Int. J. Syst. Evol. Microbiol.">
        <title>The Global Catalogue of Microorganisms (GCM) 10K type strain sequencing project: providing services to taxonomists for standard genome sequencing and annotation.</title>
        <authorList>
            <consortium name="The Broad Institute Genomics Platform"/>
            <consortium name="The Broad Institute Genome Sequencing Center for Infectious Disease"/>
            <person name="Wu L."/>
            <person name="Ma J."/>
        </authorList>
    </citation>
    <scope>NUCLEOTIDE SEQUENCE [LARGE SCALE GENOMIC DNA]</scope>
    <source>
        <strain evidence="3">JCM 17759</strain>
    </source>
</reference>